<gene>
    <name evidence="1" type="ORF">F383_35541</name>
</gene>
<dbReference type="EMBL" id="JRRC01507663">
    <property type="protein sequence ID" value="KHG08730.1"/>
    <property type="molecule type" value="Genomic_DNA"/>
</dbReference>
<sequence length="16" mass="1999">MGKIKLRKIVRDSYEY</sequence>
<dbReference type="AlphaFoldDB" id="A0A0B0N7F9"/>
<comment type="caution">
    <text evidence="1">The sequence shown here is derived from an EMBL/GenBank/DDBJ whole genome shotgun (WGS) entry which is preliminary data.</text>
</comment>
<keyword evidence="2" id="KW-1185">Reference proteome</keyword>
<reference evidence="2" key="1">
    <citation type="submission" date="2014-09" db="EMBL/GenBank/DDBJ databases">
        <authorList>
            <person name="Mudge J."/>
            <person name="Ramaraj T."/>
            <person name="Lindquist I.E."/>
            <person name="Bharti A.K."/>
            <person name="Sundararajan A."/>
            <person name="Cameron C.T."/>
            <person name="Woodward J.E."/>
            <person name="May G.D."/>
            <person name="Brubaker C."/>
            <person name="Broadhvest J."/>
            <person name="Wilkins T.A."/>
        </authorList>
    </citation>
    <scope>NUCLEOTIDE SEQUENCE</scope>
    <source>
        <strain evidence="2">cv. AKA8401</strain>
    </source>
</reference>
<protein>
    <submittedName>
        <fullName evidence="1">Uncharacterized protein</fullName>
    </submittedName>
</protein>
<evidence type="ECO:0000313" key="2">
    <source>
        <dbReference type="Proteomes" id="UP000032142"/>
    </source>
</evidence>
<dbReference type="Proteomes" id="UP000032142">
    <property type="component" value="Unassembled WGS sequence"/>
</dbReference>
<accession>A0A0B0N7F9</accession>
<evidence type="ECO:0000313" key="1">
    <source>
        <dbReference type="EMBL" id="KHG08730.1"/>
    </source>
</evidence>
<name>A0A0B0N7F9_GOSAR</name>
<organism evidence="1 2">
    <name type="scientific">Gossypium arboreum</name>
    <name type="common">Tree cotton</name>
    <name type="synonym">Gossypium nanking</name>
    <dbReference type="NCBI Taxonomy" id="29729"/>
    <lineage>
        <taxon>Eukaryota</taxon>
        <taxon>Viridiplantae</taxon>
        <taxon>Streptophyta</taxon>
        <taxon>Embryophyta</taxon>
        <taxon>Tracheophyta</taxon>
        <taxon>Spermatophyta</taxon>
        <taxon>Magnoliopsida</taxon>
        <taxon>eudicotyledons</taxon>
        <taxon>Gunneridae</taxon>
        <taxon>Pentapetalae</taxon>
        <taxon>rosids</taxon>
        <taxon>malvids</taxon>
        <taxon>Malvales</taxon>
        <taxon>Malvaceae</taxon>
        <taxon>Malvoideae</taxon>
        <taxon>Gossypium</taxon>
    </lineage>
</organism>
<proteinExistence type="predicted"/>